<dbReference type="PANTHER" id="PTHR43300">
    <property type="entry name" value="ACETYLTRANSFERASE"/>
    <property type="match status" value="1"/>
</dbReference>
<dbReference type="PANTHER" id="PTHR43300:SF7">
    <property type="entry name" value="UDP-N-ACETYLBACILLOSAMINE N-ACETYLTRANSFERASE"/>
    <property type="match status" value="1"/>
</dbReference>
<dbReference type="InterPro" id="IPR041561">
    <property type="entry name" value="PglD_N"/>
</dbReference>
<evidence type="ECO:0000256" key="1">
    <source>
        <dbReference type="ARBA" id="ARBA00007274"/>
    </source>
</evidence>
<proteinExistence type="inferred from homology"/>
<sequence>MYIVGASGHAKVVIDALELSGGQVCGVLDKNEMLSSCLGHEVSLRSQFLPSLDKTLFIAIGCNQTREKIVMEYLGRVEWGTIVHPAAILSKHCKLGKGTIIMAGAVVQADCMIGNHSIVNTKASIDHDCIIGDFVHIAPRATLCGNVRVDHNVLIGAGAIIKPGIQIGEGAVIGAGSLVLRDVMDWEKVHGVVK</sequence>
<dbReference type="PROSITE" id="PS00101">
    <property type="entry name" value="HEXAPEP_TRANSFERASES"/>
    <property type="match status" value="1"/>
</dbReference>
<dbReference type="SUPFAM" id="SSF51161">
    <property type="entry name" value="Trimeric LpxA-like enzymes"/>
    <property type="match status" value="1"/>
</dbReference>
<dbReference type="RefSeq" id="WP_213945693.1">
    <property type="nucleotide sequence ID" value="NZ_JAHBGI010000012.1"/>
</dbReference>
<evidence type="ECO:0000313" key="9">
    <source>
        <dbReference type="Proteomes" id="UP001319104"/>
    </source>
</evidence>
<feature type="site" description="Increases basicity of active site His" evidence="5">
    <location>
        <position position="128"/>
    </location>
</feature>
<dbReference type="InterPro" id="IPR020019">
    <property type="entry name" value="AcTrfase_PglD-like"/>
</dbReference>
<evidence type="ECO:0000256" key="5">
    <source>
        <dbReference type="PIRSR" id="PIRSR620019-1"/>
    </source>
</evidence>
<comment type="similarity">
    <text evidence="1">Belongs to the transferase hexapeptide repeat family.</text>
</comment>
<evidence type="ECO:0000256" key="2">
    <source>
        <dbReference type="ARBA" id="ARBA00022679"/>
    </source>
</evidence>
<keyword evidence="3" id="KW-0677">Repeat</keyword>
<dbReference type="AlphaFoldDB" id="A0AAP2CIK2"/>
<dbReference type="Gene3D" id="3.40.50.20">
    <property type="match status" value="1"/>
</dbReference>
<dbReference type="Gene3D" id="2.160.10.10">
    <property type="entry name" value="Hexapeptide repeat proteins"/>
    <property type="match status" value="1"/>
</dbReference>
<dbReference type="Pfam" id="PF17836">
    <property type="entry name" value="PglD_N"/>
    <property type="match status" value="1"/>
</dbReference>
<feature type="binding site" evidence="6">
    <location>
        <position position="136"/>
    </location>
    <ligand>
        <name>acetyl-CoA</name>
        <dbReference type="ChEBI" id="CHEBI:57288"/>
    </ligand>
</feature>
<reference evidence="8 9" key="1">
    <citation type="submission" date="2021-05" db="EMBL/GenBank/DDBJ databases">
        <authorList>
            <person name="Zhang Z.D."/>
            <person name="Osman G."/>
        </authorList>
    </citation>
    <scope>NUCLEOTIDE SEQUENCE [LARGE SCALE GENOMIC DNA]</scope>
    <source>
        <strain evidence="8 9">KCTC 32217</strain>
    </source>
</reference>
<feature type="domain" description="PglD N-terminal" evidence="7">
    <location>
        <begin position="2"/>
        <end position="72"/>
    </location>
</feature>
<dbReference type="Pfam" id="PF00132">
    <property type="entry name" value="Hexapep"/>
    <property type="match status" value="2"/>
</dbReference>
<dbReference type="NCBIfam" id="TIGR03570">
    <property type="entry name" value="NeuD_NnaD"/>
    <property type="match status" value="1"/>
</dbReference>
<dbReference type="InterPro" id="IPR018357">
    <property type="entry name" value="Hexapep_transf_CS"/>
</dbReference>
<evidence type="ECO:0000256" key="3">
    <source>
        <dbReference type="ARBA" id="ARBA00022737"/>
    </source>
</evidence>
<evidence type="ECO:0000313" key="8">
    <source>
        <dbReference type="EMBL" id="MBS9524837.1"/>
    </source>
</evidence>
<feature type="binding site" evidence="6">
    <location>
        <begin position="7"/>
        <end position="9"/>
    </location>
    <ligand>
        <name>substrate</name>
    </ligand>
</feature>
<dbReference type="EMBL" id="JAHCMY010000006">
    <property type="protein sequence ID" value="MBS9524837.1"/>
    <property type="molecule type" value="Genomic_DNA"/>
</dbReference>
<feature type="active site" description="Proton acceptor" evidence="5">
    <location>
        <position position="127"/>
    </location>
</feature>
<feature type="binding site" evidence="6">
    <location>
        <position position="61"/>
    </location>
    <ligand>
        <name>substrate</name>
    </ligand>
</feature>
<dbReference type="GO" id="GO:0016746">
    <property type="term" value="F:acyltransferase activity"/>
    <property type="evidence" value="ECO:0007669"/>
    <property type="project" value="UniProtKB-KW"/>
</dbReference>
<accession>A0AAP2CIK2</accession>
<keyword evidence="4" id="KW-0012">Acyltransferase</keyword>
<organism evidence="8 9">
    <name type="scientific">Litoribacter ruber</name>
    <dbReference type="NCBI Taxonomy" id="702568"/>
    <lineage>
        <taxon>Bacteria</taxon>
        <taxon>Pseudomonadati</taxon>
        <taxon>Bacteroidota</taxon>
        <taxon>Cytophagia</taxon>
        <taxon>Cytophagales</taxon>
        <taxon>Cyclobacteriaceae</taxon>
        <taxon>Litoribacter</taxon>
    </lineage>
</organism>
<gene>
    <name evidence="8" type="ORF">KI659_12525</name>
</gene>
<name>A0AAP2CIK2_9BACT</name>
<comment type="caution">
    <text evidence="8">The sequence shown here is derived from an EMBL/GenBank/DDBJ whole genome shotgun (WGS) entry which is preliminary data.</text>
</comment>
<dbReference type="InterPro" id="IPR011004">
    <property type="entry name" value="Trimer_LpxA-like_sf"/>
</dbReference>
<keyword evidence="2" id="KW-0808">Transferase</keyword>
<keyword evidence="9" id="KW-1185">Reference proteome</keyword>
<dbReference type="InterPro" id="IPR001451">
    <property type="entry name" value="Hexapep"/>
</dbReference>
<evidence type="ECO:0000256" key="4">
    <source>
        <dbReference type="ARBA" id="ARBA00023315"/>
    </source>
</evidence>
<protein>
    <submittedName>
        <fullName evidence="8">Acetyltransferase</fullName>
    </submittedName>
</protein>
<dbReference type="InterPro" id="IPR050179">
    <property type="entry name" value="Trans_hexapeptide_repeat"/>
</dbReference>
<dbReference type="Proteomes" id="UP001319104">
    <property type="component" value="Unassembled WGS sequence"/>
</dbReference>
<evidence type="ECO:0000259" key="7">
    <source>
        <dbReference type="Pfam" id="PF17836"/>
    </source>
</evidence>
<dbReference type="CDD" id="cd03360">
    <property type="entry name" value="LbH_AT_putative"/>
    <property type="match status" value="1"/>
</dbReference>
<evidence type="ECO:0000256" key="6">
    <source>
        <dbReference type="PIRSR" id="PIRSR620019-2"/>
    </source>
</evidence>